<evidence type="ECO:0000256" key="3">
    <source>
        <dbReference type="ARBA" id="ARBA00022448"/>
    </source>
</evidence>
<protein>
    <recommendedName>
        <fullName evidence="6">AP-4 complex subunit epsilon</fullName>
    </recommendedName>
</protein>
<evidence type="ECO:0000256" key="2">
    <source>
        <dbReference type="ARBA" id="ARBA00006613"/>
    </source>
</evidence>
<evidence type="ECO:0000313" key="10">
    <source>
        <dbReference type="Proteomes" id="UP000472260"/>
    </source>
</evidence>
<dbReference type="AlphaFoldDB" id="A0A671KVU2"/>
<organism evidence="9 10">
    <name type="scientific">Sinocyclocheilus anshuiensis</name>
    <dbReference type="NCBI Taxonomy" id="1608454"/>
    <lineage>
        <taxon>Eukaryota</taxon>
        <taxon>Metazoa</taxon>
        <taxon>Chordata</taxon>
        <taxon>Craniata</taxon>
        <taxon>Vertebrata</taxon>
        <taxon>Euteleostomi</taxon>
        <taxon>Actinopterygii</taxon>
        <taxon>Neopterygii</taxon>
        <taxon>Teleostei</taxon>
        <taxon>Ostariophysi</taxon>
        <taxon>Cypriniformes</taxon>
        <taxon>Cyprinidae</taxon>
        <taxon>Cyprininae</taxon>
        <taxon>Sinocyclocheilus</taxon>
    </lineage>
</organism>
<dbReference type="Proteomes" id="UP000472260">
    <property type="component" value="Unassembled WGS sequence"/>
</dbReference>
<reference evidence="9" key="2">
    <citation type="submission" date="2025-09" db="UniProtKB">
        <authorList>
            <consortium name="Ensembl"/>
        </authorList>
    </citation>
    <scope>IDENTIFICATION</scope>
</reference>
<dbReference type="InterPro" id="IPR011989">
    <property type="entry name" value="ARM-like"/>
</dbReference>
<dbReference type="InterPro" id="IPR028269">
    <property type="entry name" value="AP4E1_C"/>
</dbReference>
<evidence type="ECO:0000313" key="9">
    <source>
        <dbReference type="Ensembl" id="ENSSANP00000011741.1"/>
    </source>
</evidence>
<dbReference type="SMART" id="SM01356">
    <property type="entry name" value="AP4E_app_platf"/>
    <property type="match status" value="1"/>
</dbReference>
<sequence length="962" mass="106643">MREIMVRAMYCEMLGYDASFTYIHAIKLAQQGGLLEKRVGYLAVSLFLNEGHELLLLLVNTVLKDLQSTNLIEACMALTVVAQVFPKDMIPAVLPLVEDKLSHPKEIIRRKAVLALYKFYLIAPNQVQHIHAKFRKALCDKDPGVMTSSLHIYLQLIRSPDSYKDMTGSFVTILKQVVGGKLPLDFNYHSVPAPWLQIQLLRILSLLGKEDQSTSELMYEVLDESLRRAEMNHNITYAILYECVKAVYTIHPKAELLEKAARCIGNFVLSPKINLKYLGLKALTYVVQHDAKLALQHQMTIIECLDHSDFTIKRETLELLFRITNAQNVTVIVEKMLDFLRICNDEHTIIHLVGKVADYVPIKTLTFAPDNSWFIQTMNDVFSIGGDLLQQDVPNNFLRLLAEGSESKEEDDQLRLYAVDSYLTVLKGHTSHLPQCFLQVMSWVLGEYAHLQESVDQREVIRLLTQLLDQRSVSSETRVWILSALTKISEGQTDLILDLAESLSSSQDTVLRQQAQELRHLSQDSHKTSSKPLCKNVDSSLSFLDGFVSEALAAGAAPYKPPHQRQEELCEDRALNLEPYGFSLPVSLSSCSITDRQSPTLLSVSSGLSGNSTELSQKAGSSTLILEGVKRVWGKDGYLPQKEATAPPVDEPSAAVQPPSQQEAAERIEPRPDPSTQNQDKQQLASSLFVGLGVGSSMSLLGKSEAPPLRFRKKPRPHESSSSSSGTSERSSDSSSRSSRNTTDSFLYSSLLEEEPAASISAFDHTPKSTTANGLAQNKDTKEDRRANTSQILGGDMVIVRPSTIQDKHPPSVSSDLTALLPADLKDLPHSDVISLTSDPSLSLSSCRLFRDEALLPLVVTTEEYGKLWLSLSHDVKQNLKLLTDAGDPLRTTLNALKDALQLHVVDIIGSEGIVACRLLSGAPCLLHCRVNGTALAMWLRSPHPALPDCILYHCQRALAHH</sequence>
<keyword evidence="3 6" id="KW-0813">Transport</keyword>
<evidence type="ECO:0000256" key="7">
    <source>
        <dbReference type="SAM" id="MobiDB-lite"/>
    </source>
</evidence>
<comment type="subcellular location">
    <subcellularLocation>
        <location evidence="1">Endomembrane system</location>
        <topology evidence="1">Peripheral membrane protein</topology>
    </subcellularLocation>
</comment>
<keyword evidence="10" id="KW-1185">Reference proteome</keyword>
<evidence type="ECO:0000256" key="5">
    <source>
        <dbReference type="ARBA" id="ARBA00023136"/>
    </source>
</evidence>
<comment type="similarity">
    <text evidence="2 6">Belongs to the adaptor complexes large subunit family.</text>
</comment>
<evidence type="ECO:0000256" key="4">
    <source>
        <dbReference type="ARBA" id="ARBA00022927"/>
    </source>
</evidence>
<dbReference type="GO" id="GO:0030124">
    <property type="term" value="C:AP-4 adaptor complex"/>
    <property type="evidence" value="ECO:0007669"/>
    <property type="project" value="UniProtKB-UniRule"/>
</dbReference>
<accession>A0A671KVU2</accession>
<gene>
    <name evidence="9" type="primary">ap4e1</name>
</gene>
<feature type="domain" description="AP-4 complex subunit epsilon-1 C-terminal" evidence="8">
    <location>
        <begin position="856"/>
        <end position="960"/>
    </location>
</feature>
<dbReference type="Pfam" id="PF14807">
    <property type="entry name" value="AP4E_app_platf"/>
    <property type="match status" value="1"/>
</dbReference>
<keyword evidence="5 6" id="KW-0472">Membrane</keyword>
<dbReference type="GO" id="GO:0016192">
    <property type="term" value="P:vesicle-mediated transport"/>
    <property type="evidence" value="ECO:0007669"/>
    <property type="project" value="UniProtKB-UniRule"/>
</dbReference>
<feature type="region of interest" description="Disordered" evidence="7">
    <location>
        <begin position="640"/>
        <end position="683"/>
    </location>
</feature>
<feature type="region of interest" description="Disordered" evidence="7">
    <location>
        <begin position="760"/>
        <end position="791"/>
    </location>
</feature>
<reference evidence="9" key="1">
    <citation type="submission" date="2025-08" db="UniProtKB">
        <authorList>
            <consortium name="Ensembl"/>
        </authorList>
    </citation>
    <scope>IDENTIFICATION</scope>
</reference>
<comment type="subunit">
    <text evidence="6">Adaptor protein complex 4 (AP-4) is a heterotetramer composed of two large adaptins, a medium adaptin and a small adaptin.</text>
</comment>
<dbReference type="PIRSF" id="PIRSF037097">
    <property type="entry name" value="AP4_complex_epsilon"/>
    <property type="match status" value="1"/>
</dbReference>
<dbReference type="InterPro" id="IPR050840">
    <property type="entry name" value="Adaptor_Complx_Large_Subunit"/>
</dbReference>
<name>A0A671KVU2_9TELE</name>
<dbReference type="Gene3D" id="1.25.10.10">
    <property type="entry name" value="Leucine-rich Repeat Variant"/>
    <property type="match status" value="1"/>
</dbReference>
<dbReference type="PANTHER" id="PTHR22780">
    <property type="entry name" value="ADAPTIN, ALPHA/GAMMA/EPSILON"/>
    <property type="match status" value="1"/>
</dbReference>
<dbReference type="InterPro" id="IPR017109">
    <property type="entry name" value="AP4_complex_esu"/>
</dbReference>
<dbReference type="InterPro" id="IPR016024">
    <property type="entry name" value="ARM-type_fold"/>
</dbReference>
<comment type="function">
    <text evidence="6">Subunit of novel type of clathrin- or non-clathrin-associated protein coat involved in targeting proteins from the trans-Golgi network (TGN) to the endosomal-lysosomal system.</text>
</comment>
<dbReference type="GO" id="GO:0012505">
    <property type="term" value="C:endomembrane system"/>
    <property type="evidence" value="ECO:0007669"/>
    <property type="project" value="UniProtKB-SubCell"/>
</dbReference>
<evidence type="ECO:0000259" key="8">
    <source>
        <dbReference type="SMART" id="SM01356"/>
    </source>
</evidence>
<dbReference type="Pfam" id="PF01602">
    <property type="entry name" value="Adaptin_N"/>
    <property type="match status" value="1"/>
</dbReference>
<keyword evidence="6" id="KW-0333">Golgi apparatus</keyword>
<proteinExistence type="inferred from homology"/>
<feature type="compositionally biased region" description="Polar residues" evidence="7">
    <location>
        <begin position="674"/>
        <end position="683"/>
    </location>
</feature>
<feature type="region of interest" description="Disordered" evidence="7">
    <location>
        <begin position="704"/>
        <end position="742"/>
    </location>
</feature>
<feature type="compositionally biased region" description="Polar residues" evidence="7">
    <location>
        <begin position="768"/>
        <end position="778"/>
    </location>
</feature>
<dbReference type="InterPro" id="IPR002553">
    <property type="entry name" value="Clathrin/coatomer_adapt-like_N"/>
</dbReference>
<keyword evidence="4 6" id="KW-0653">Protein transport</keyword>
<dbReference type="SUPFAM" id="SSF48371">
    <property type="entry name" value="ARM repeat"/>
    <property type="match status" value="1"/>
</dbReference>
<evidence type="ECO:0000256" key="6">
    <source>
        <dbReference type="PIRNR" id="PIRNR037097"/>
    </source>
</evidence>
<dbReference type="GO" id="GO:0006886">
    <property type="term" value="P:intracellular protein transport"/>
    <property type="evidence" value="ECO:0007669"/>
    <property type="project" value="UniProtKB-UniRule"/>
</dbReference>
<feature type="compositionally biased region" description="Low complexity" evidence="7">
    <location>
        <begin position="720"/>
        <end position="742"/>
    </location>
</feature>
<evidence type="ECO:0000256" key="1">
    <source>
        <dbReference type="ARBA" id="ARBA00004184"/>
    </source>
</evidence>
<dbReference type="Ensembl" id="ENSSANT00000012570.1">
    <property type="protein sequence ID" value="ENSSANP00000011741.1"/>
    <property type="gene ID" value="ENSSANG00000006362.1"/>
</dbReference>